<accession>A0ABW3WIM1</accession>
<dbReference type="EMBL" id="JBHTMC010000047">
    <property type="protein sequence ID" value="MFD1265791.1"/>
    <property type="molecule type" value="Genomic_DNA"/>
</dbReference>
<comment type="caution">
    <text evidence="1">The sequence shown here is derived from an EMBL/GenBank/DDBJ whole genome shotgun (WGS) entry which is preliminary data.</text>
</comment>
<protein>
    <submittedName>
        <fullName evidence="1">Uncharacterized protein</fullName>
    </submittedName>
</protein>
<sequence>MNDASQDLEKLLQAATVAAVPKLALFSGPISKLVAQPINQHMRNQGGDLGKLFSPYAKNGALCAPVIGVVPVAADVVGFRLLAAEAGTTSFGRCSPGGECGVGWSKFQAQPVENKNASIRTYSTIFMNWSHNRARQAQMIIFYRLPNGERPLLEL</sequence>
<gene>
    <name evidence="1" type="ORF">ACFQ4M_19645</name>
</gene>
<dbReference type="RefSeq" id="WP_277835597.1">
    <property type="nucleotide sequence ID" value="NZ_JARQZE010000030.1"/>
</dbReference>
<keyword evidence="2" id="KW-1185">Reference proteome</keyword>
<evidence type="ECO:0000313" key="1">
    <source>
        <dbReference type="EMBL" id="MFD1265791.1"/>
    </source>
</evidence>
<organism evidence="1 2">
    <name type="scientific">Thauera mechernichensis</name>
    <dbReference type="NCBI Taxonomy" id="82788"/>
    <lineage>
        <taxon>Bacteria</taxon>
        <taxon>Pseudomonadati</taxon>
        <taxon>Pseudomonadota</taxon>
        <taxon>Betaproteobacteria</taxon>
        <taxon>Rhodocyclales</taxon>
        <taxon>Zoogloeaceae</taxon>
        <taxon>Thauera</taxon>
    </lineage>
</organism>
<name>A0ABW3WIM1_9RHOO</name>
<dbReference type="Proteomes" id="UP001597158">
    <property type="component" value="Unassembled WGS sequence"/>
</dbReference>
<proteinExistence type="predicted"/>
<reference evidence="2" key="1">
    <citation type="journal article" date="2019" name="Int. J. Syst. Evol. Microbiol.">
        <title>The Global Catalogue of Microorganisms (GCM) 10K type strain sequencing project: providing services to taxonomists for standard genome sequencing and annotation.</title>
        <authorList>
            <consortium name="The Broad Institute Genomics Platform"/>
            <consortium name="The Broad Institute Genome Sequencing Center for Infectious Disease"/>
            <person name="Wu L."/>
            <person name="Ma J."/>
        </authorList>
    </citation>
    <scope>NUCLEOTIDE SEQUENCE [LARGE SCALE GENOMIC DNA]</scope>
    <source>
        <strain evidence="2">CCUG 48884</strain>
    </source>
</reference>
<evidence type="ECO:0000313" key="2">
    <source>
        <dbReference type="Proteomes" id="UP001597158"/>
    </source>
</evidence>